<dbReference type="EMBL" id="CACVAT010000486">
    <property type="protein sequence ID" value="CAA6828944.1"/>
    <property type="molecule type" value="Genomic_DNA"/>
</dbReference>
<feature type="transmembrane region" description="Helical" evidence="1">
    <location>
        <begin position="66"/>
        <end position="87"/>
    </location>
</feature>
<keyword evidence="1" id="KW-1133">Transmembrane helix</keyword>
<sequence>MNVNTQLKNSAVLSSPVEVDDVDNGPIEYGELWKVIRGILVVWAVGVWALLVLMPGVQQISDIASAILHLPYMFIGLGLIGAIFAAYNLRSDGHLLWFLGVLLLLAGWM</sequence>
<dbReference type="AlphaFoldDB" id="A0A6S6UGI5"/>
<proteinExistence type="predicted"/>
<reference evidence="2" key="1">
    <citation type="submission" date="2020-01" db="EMBL/GenBank/DDBJ databases">
        <authorList>
            <person name="Meier V. D."/>
            <person name="Meier V D."/>
        </authorList>
    </citation>
    <scope>NUCLEOTIDE SEQUENCE</scope>
    <source>
        <strain evidence="2">HLG_WM_MAG_09</strain>
    </source>
</reference>
<accession>A0A6S6UGI5</accession>
<feature type="transmembrane region" description="Helical" evidence="1">
    <location>
        <begin position="93"/>
        <end position="108"/>
    </location>
</feature>
<organism evidence="2">
    <name type="scientific">uncultured Thiotrichaceae bacterium</name>
    <dbReference type="NCBI Taxonomy" id="298394"/>
    <lineage>
        <taxon>Bacteria</taxon>
        <taxon>Pseudomonadati</taxon>
        <taxon>Pseudomonadota</taxon>
        <taxon>Gammaproteobacteria</taxon>
        <taxon>Thiotrichales</taxon>
        <taxon>Thiotrichaceae</taxon>
        <taxon>environmental samples</taxon>
    </lineage>
</organism>
<protein>
    <submittedName>
        <fullName evidence="2">Uncharacterized protein</fullName>
    </submittedName>
</protein>
<name>A0A6S6UGI5_9GAMM</name>
<feature type="transmembrane region" description="Helical" evidence="1">
    <location>
        <begin position="35"/>
        <end position="54"/>
    </location>
</feature>
<gene>
    <name evidence="2" type="ORF">HELGO_WM21099</name>
</gene>
<keyword evidence="1" id="KW-0472">Membrane</keyword>
<evidence type="ECO:0000256" key="1">
    <source>
        <dbReference type="SAM" id="Phobius"/>
    </source>
</evidence>
<keyword evidence="1" id="KW-0812">Transmembrane</keyword>
<evidence type="ECO:0000313" key="2">
    <source>
        <dbReference type="EMBL" id="CAA6828944.1"/>
    </source>
</evidence>